<dbReference type="EMBL" id="LT635767">
    <property type="protein sequence ID" value="SGZ55547.1"/>
    <property type="molecule type" value="Genomic_DNA"/>
</dbReference>
<gene>
    <name evidence="3" type="ORF">SAMEA4029009_CIC11G00000001490</name>
    <name evidence="4" type="ORF">SAMEA4029010_CIC11G00000001680</name>
</gene>
<feature type="compositionally biased region" description="Low complexity" evidence="1">
    <location>
        <begin position="63"/>
        <end position="74"/>
    </location>
</feature>
<dbReference type="SUPFAM" id="SSF47459">
    <property type="entry name" value="HLH, helix-loop-helix DNA-binding domain"/>
    <property type="match status" value="1"/>
</dbReference>
<dbReference type="InterPro" id="IPR011598">
    <property type="entry name" value="bHLH_dom"/>
</dbReference>
<dbReference type="STRING" id="45354.A0A1L0BYX8"/>
<dbReference type="GO" id="GO:0046983">
    <property type="term" value="F:protein dimerization activity"/>
    <property type="evidence" value="ECO:0007669"/>
    <property type="project" value="InterPro"/>
</dbReference>
<dbReference type="OrthoDB" id="2133190at2759"/>
<accession>A0A1L0BYX8</accession>
<dbReference type="EMBL" id="LT635760">
    <property type="protein sequence ID" value="SGZ55618.1"/>
    <property type="molecule type" value="Genomic_DNA"/>
</dbReference>
<name>A0A1L0BYX8_9ASCO</name>
<dbReference type="PROSITE" id="PS50888">
    <property type="entry name" value="BHLH"/>
    <property type="match status" value="1"/>
</dbReference>
<feature type="region of interest" description="Disordered" evidence="1">
    <location>
        <begin position="141"/>
        <end position="171"/>
    </location>
</feature>
<evidence type="ECO:0000313" key="6">
    <source>
        <dbReference type="Proteomes" id="UP000182334"/>
    </source>
</evidence>
<evidence type="ECO:0000259" key="2">
    <source>
        <dbReference type="PROSITE" id="PS50888"/>
    </source>
</evidence>
<dbReference type="PANTHER" id="PTHR47336">
    <property type="entry name" value="TRANSCRIPTION FACTOR HMS1-RELATED"/>
    <property type="match status" value="1"/>
</dbReference>
<keyword evidence="6" id="KW-1185">Reference proteome</keyword>
<proteinExistence type="predicted"/>
<feature type="domain" description="BHLH" evidence="2">
    <location>
        <begin position="167"/>
        <end position="225"/>
    </location>
</feature>
<dbReference type="InterPro" id="IPR052099">
    <property type="entry name" value="Regulatory_TF_Diverse"/>
</dbReference>
<dbReference type="PANTHER" id="PTHR47336:SF3">
    <property type="entry name" value="SERINE-RICH PROTEIN TYE7"/>
    <property type="match status" value="1"/>
</dbReference>
<dbReference type="InterPro" id="IPR036638">
    <property type="entry name" value="HLH_DNA-bd_sf"/>
</dbReference>
<dbReference type="Pfam" id="PF00010">
    <property type="entry name" value="HLH"/>
    <property type="match status" value="1"/>
</dbReference>
<evidence type="ECO:0000256" key="1">
    <source>
        <dbReference type="SAM" id="MobiDB-lite"/>
    </source>
</evidence>
<evidence type="ECO:0000313" key="4">
    <source>
        <dbReference type="EMBL" id="SGZ55618.1"/>
    </source>
</evidence>
<sequence length="240" mass="26746">MDSKYQADSPLEEQWISDLLAKSAPMTTTNSLTEALNFEMSAFEPYPITSEFSSLLDNDESIFSGSSRSSTVSSTPPIKEEEDVDVAAPHKTNLLDGVSARLQLMQRSNDLTPKALESIFDTKDVLKDAADGQAGLVSQKLATHSHPETATSQPKRKRCSKRRLTDTQKEAHNKVEKKYRVNINLKINSLQTIIPWFANGNEVCMDMKVNKSVILEKAFDYIVYLKAENANLKSRLGQST</sequence>
<feature type="region of interest" description="Disordered" evidence="1">
    <location>
        <begin position="63"/>
        <end position="83"/>
    </location>
</feature>
<dbReference type="Gene3D" id="4.10.280.10">
    <property type="entry name" value="Helix-loop-helix DNA-binding domain"/>
    <property type="match status" value="1"/>
</dbReference>
<protein>
    <submittedName>
        <fullName evidence="3">CIC11C00000001490</fullName>
    </submittedName>
    <submittedName>
        <fullName evidence="4">CIC11C00000001680</fullName>
    </submittedName>
</protein>
<organism evidence="4 6">
    <name type="scientific">Sungouiella intermedia</name>
    <dbReference type="NCBI Taxonomy" id="45354"/>
    <lineage>
        <taxon>Eukaryota</taxon>
        <taxon>Fungi</taxon>
        <taxon>Dikarya</taxon>
        <taxon>Ascomycota</taxon>
        <taxon>Saccharomycotina</taxon>
        <taxon>Pichiomycetes</taxon>
        <taxon>Metschnikowiaceae</taxon>
        <taxon>Sungouiella</taxon>
    </lineage>
</organism>
<dbReference type="SMART" id="SM00353">
    <property type="entry name" value="HLH"/>
    <property type="match status" value="1"/>
</dbReference>
<evidence type="ECO:0000313" key="3">
    <source>
        <dbReference type="EMBL" id="SGZ55547.1"/>
    </source>
</evidence>
<dbReference type="AlphaFoldDB" id="A0A1L0BYX8"/>
<reference evidence="5 6" key="1">
    <citation type="submission" date="2016-10" db="EMBL/GenBank/DDBJ databases">
        <authorList>
            <person name="de Groot N.N."/>
        </authorList>
    </citation>
    <scope>NUCLEOTIDE SEQUENCE [LARGE SCALE GENOMIC DNA]</scope>
    <source>
        <strain evidence="4 6">CBS 141442</strain>
        <strain evidence="3 5">PYCC 4715</strain>
    </source>
</reference>
<dbReference type="Proteomes" id="UP000182259">
    <property type="component" value="Chromosome IV"/>
</dbReference>
<dbReference type="Proteomes" id="UP000182334">
    <property type="component" value="Chromosome V"/>
</dbReference>
<evidence type="ECO:0000313" key="5">
    <source>
        <dbReference type="Proteomes" id="UP000182259"/>
    </source>
</evidence>